<dbReference type="Gene3D" id="1.10.3730.20">
    <property type="match status" value="1"/>
</dbReference>
<dbReference type="STRING" id="1121298.SAMN05444401_2514"/>
<dbReference type="AlphaFoldDB" id="A0A1M6HGJ4"/>
<protein>
    <submittedName>
        <fullName evidence="4">EamA domain-containing membrane protein RarD</fullName>
    </submittedName>
</protein>
<dbReference type="GO" id="GO:0016020">
    <property type="term" value="C:membrane"/>
    <property type="evidence" value="ECO:0007669"/>
    <property type="project" value="InterPro"/>
</dbReference>
<dbReference type="InterPro" id="IPR000620">
    <property type="entry name" value="EamA_dom"/>
</dbReference>
<feature type="transmembrane region" description="Helical" evidence="2">
    <location>
        <begin position="128"/>
        <end position="147"/>
    </location>
</feature>
<dbReference type="Pfam" id="PF00892">
    <property type="entry name" value="EamA"/>
    <property type="match status" value="2"/>
</dbReference>
<evidence type="ECO:0000313" key="4">
    <source>
        <dbReference type="EMBL" id="SHJ21336.1"/>
    </source>
</evidence>
<evidence type="ECO:0000256" key="1">
    <source>
        <dbReference type="ARBA" id="ARBA00007362"/>
    </source>
</evidence>
<feature type="domain" description="EamA" evidence="3">
    <location>
        <begin position="9"/>
        <end position="142"/>
    </location>
</feature>
<accession>A0A1M6HGJ4</accession>
<gene>
    <name evidence="4" type="ORF">SAMN05444401_2514</name>
</gene>
<keyword evidence="5" id="KW-1185">Reference proteome</keyword>
<dbReference type="PANTHER" id="PTHR22911:SF137">
    <property type="entry name" value="SOLUTE CARRIER FAMILY 35 MEMBER G2-RELATED"/>
    <property type="match status" value="1"/>
</dbReference>
<comment type="similarity">
    <text evidence="1">Belongs to the EamA transporter family.</text>
</comment>
<feature type="transmembrane region" description="Helical" evidence="2">
    <location>
        <begin position="70"/>
        <end position="95"/>
    </location>
</feature>
<feature type="transmembrane region" description="Helical" evidence="2">
    <location>
        <begin position="101"/>
        <end position="119"/>
    </location>
</feature>
<proteinExistence type="inferred from homology"/>
<keyword evidence="2" id="KW-0812">Transmembrane</keyword>
<dbReference type="SUPFAM" id="SSF103481">
    <property type="entry name" value="Multidrug resistance efflux transporter EmrE"/>
    <property type="match status" value="2"/>
</dbReference>
<feature type="transmembrane region" description="Helical" evidence="2">
    <location>
        <begin position="214"/>
        <end position="233"/>
    </location>
</feature>
<dbReference type="EMBL" id="FQZO01000003">
    <property type="protein sequence ID" value="SHJ21336.1"/>
    <property type="molecule type" value="Genomic_DNA"/>
</dbReference>
<name>A0A1M6HGJ4_9CLOT</name>
<dbReference type="PANTHER" id="PTHR22911">
    <property type="entry name" value="ACYL-MALONYL CONDENSING ENZYME-RELATED"/>
    <property type="match status" value="1"/>
</dbReference>
<feature type="transmembrane region" description="Helical" evidence="2">
    <location>
        <begin position="12"/>
        <end position="31"/>
    </location>
</feature>
<feature type="transmembrane region" description="Helical" evidence="2">
    <location>
        <begin position="270"/>
        <end position="288"/>
    </location>
</feature>
<dbReference type="Proteomes" id="UP000184080">
    <property type="component" value="Unassembled WGS sequence"/>
</dbReference>
<dbReference type="OrthoDB" id="9808556at2"/>
<sequence>MARDKKIQGIIYAFISACAFGFIPIFARFAYNAGITPVTVIFLRFLFSIIILLFYFLINKIDFRIEKKLLPQFAFLGIIGNGATGITLFLSYNYISSGLSTVIHFIYPAIVTLFSIVFFKEKINLRKIISLVFCIAGVYVLIGFSAVKLDIRGVTLSLASGVLYSIYILGIDHSDIRKVDTLVITFYVLIFSLIGALTFGIIDNSISFNFQPQGYVYVVALSLICTIIALSIFAKAIMMIGSSNASILSTLEPITSIILSAIIFGESITINTILGSMLIISSVYILIISKK</sequence>
<feature type="domain" description="EamA" evidence="3">
    <location>
        <begin position="152"/>
        <end position="287"/>
    </location>
</feature>
<feature type="transmembrane region" description="Helical" evidence="2">
    <location>
        <begin position="182"/>
        <end position="202"/>
    </location>
</feature>
<feature type="transmembrane region" description="Helical" evidence="2">
    <location>
        <begin position="153"/>
        <end position="170"/>
    </location>
</feature>
<dbReference type="PROSITE" id="PS51257">
    <property type="entry name" value="PROKAR_LIPOPROTEIN"/>
    <property type="match status" value="1"/>
</dbReference>
<organism evidence="4 5">
    <name type="scientific">Clostridium amylolyticum</name>
    <dbReference type="NCBI Taxonomy" id="1121298"/>
    <lineage>
        <taxon>Bacteria</taxon>
        <taxon>Bacillati</taxon>
        <taxon>Bacillota</taxon>
        <taxon>Clostridia</taxon>
        <taxon>Eubacteriales</taxon>
        <taxon>Clostridiaceae</taxon>
        <taxon>Clostridium</taxon>
    </lineage>
</organism>
<feature type="transmembrane region" description="Helical" evidence="2">
    <location>
        <begin position="37"/>
        <end position="58"/>
    </location>
</feature>
<evidence type="ECO:0000256" key="2">
    <source>
        <dbReference type="SAM" id="Phobius"/>
    </source>
</evidence>
<evidence type="ECO:0000259" key="3">
    <source>
        <dbReference type="Pfam" id="PF00892"/>
    </source>
</evidence>
<dbReference type="RefSeq" id="WP_073006998.1">
    <property type="nucleotide sequence ID" value="NZ_FQZO01000003.1"/>
</dbReference>
<feature type="transmembrane region" description="Helical" evidence="2">
    <location>
        <begin position="245"/>
        <end position="264"/>
    </location>
</feature>
<keyword evidence="2" id="KW-1133">Transmembrane helix</keyword>
<reference evidence="4 5" key="1">
    <citation type="submission" date="2016-11" db="EMBL/GenBank/DDBJ databases">
        <authorList>
            <person name="Jaros S."/>
            <person name="Januszkiewicz K."/>
            <person name="Wedrychowicz H."/>
        </authorList>
    </citation>
    <scope>NUCLEOTIDE SEQUENCE [LARGE SCALE GENOMIC DNA]</scope>
    <source>
        <strain evidence="4 5">DSM 21864</strain>
    </source>
</reference>
<dbReference type="InterPro" id="IPR037185">
    <property type="entry name" value="EmrE-like"/>
</dbReference>
<evidence type="ECO:0000313" key="5">
    <source>
        <dbReference type="Proteomes" id="UP000184080"/>
    </source>
</evidence>
<keyword evidence="2" id="KW-0472">Membrane</keyword>